<keyword evidence="2" id="KW-1185">Reference proteome</keyword>
<evidence type="ECO:0000313" key="1">
    <source>
        <dbReference type="EMBL" id="GIH10348.1"/>
    </source>
</evidence>
<accession>A0A8J3VLN7</accession>
<dbReference type="RefSeq" id="WP_203914063.1">
    <property type="nucleotide sequence ID" value="NZ_BONY01000091.1"/>
</dbReference>
<dbReference type="EMBL" id="BONY01000091">
    <property type="protein sequence ID" value="GIH10348.1"/>
    <property type="molecule type" value="Genomic_DNA"/>
</dbReference>
<dbReference type="AlphaFoldDB" id="A0A8J3VLN7"/>
<sequence length="100" mass="11145">MSERGHVSQEAWDELEQLYHLAIDVASSLLMKNSEFYPIAVVLDLNGEPRFLAAGDGTDFPASATVEEIFRETFLERKNSLRATIIASMSASPRRTVATR</sequence>
<name>A0A8J3VLN7_9ACTN</name>
<reference evidence="1" key="1">
    <citation type="submission" date="2021-01" db="EMBL/GenBank/DDBJ databases">
        <title>Whole genome shotgun sequence of Rhizocola hellebori NBRC 109834.</title>
        <authorList>
            <person name="Komaki H."/>
            <person name="Tamura T."/>
        </authorList>
    </citation>
    <scope>NUCLEOTIDE SEQUENCE</scope>
    <source>
        <strain evidence="1">NBRC 109834</strain>
    </source>
</reference>
<gene>
    <name evidence="1" type="ORF">Rhe02_84150</name>
</gene>
<comment type="caution">
    <text evidence="1">The sequence shown here is derived from an EMBL/GenBank/DDBJ whole genome shotgun (WGS) entry which is preliminary data.</text>
</comment>
<proteinExistence type="predicted"/>
<dbReference type="Proteomes" id="UP000612899">
    <property type="component" value="Unassembled WGS sequence"/>
</dbReference>
<evidence type="ECO:0000313" key="2">
    <source>
        <dbReference type="Proteomes" id="UP000612899"/>
    </source>
</evidence>
<organism evidence="1 2">
    <name type="scientific">Rhizocola hellebori</name>
    <dbReference type="NCBI Taxonomy" id="1392758"/>
    <lineage>
        <taxon>Bacteria</taxon>
        <taxon>Bacillati</taxon>
        <taxon>Actinomycetota</taxon>
        <taxon>Actinomycetes</taxon>
        <taxon>Micromonosporales</taxon>
        <taxon>Micromonosporaceae</taxon>
        <taxon>Rhizocola</taxon>
    </lineage>
</organism>
<protein>
    <submittedName>
        <fullName evidence="1">Uncharacterized protein</fullName>
    </submittedName>
</protein>